<evidence type="ECO:0000256" key="3">
    <source>
        <dbReference type="ARBA" id="ARBA00023295"/>
    </source>
</evidence>
<dbReference type="Proteomes" id="UP000198384">
    <property type="component" value="Unassembled WGS sequence"/>
</dbReference>
<dbReference type="Gene3D" id="2.115.10.20">
    <property type="entry name" value="Glycosyl hydrolase domain, family 43"/>
    <property type="match status" value="1"/>
</dbReference>
<feature type="signal peptide" evidence="7">
    <location>
        <begin position="1"/>
        <end position="26"/>
    </location>
</feature>
<sequence length="550" mass="62742">MKELQIKITFVLINCLLLTSSTFGQKAPNTFKNPILSGFYPDPSICRVGDTYYMVNSSFEWFPGLPIHKSKDLVNWQKIGHGLHRPDQIVYKDGLKNSNGIFAPSIRYYEGTFYIITTMVGQRGNFIITAKNPSGPWSDPMWIKDAPGIDPSLFWDEDGRCYYTGAGIIDKTQGEWPGKNGVWMQEIDPDKGILIGKKKQLTYGHASNARWAEGPHLFKINGEYVLLIGEGGTSEFHAVTIFNSKNIWGPYIPNHANPIMTHRHLGYTYPIIQTGHADLVQTQNGDWWSVLLAKRPVDGYSILSRETFLAKVEMTKQESGVTPIFNPEKGLLQTEQERPNLPWTPIPELKVMDEFDSETIDLEWNCLRTYQTPWFKQVNGNMEINIGPQTISEWKNPSYLAKRVKSHNFEATTKMTFSSKKENEKAGLVLYRKSSIHYQLLREKNNVVLIKTIAKEVNTEKGVHEIIAKKPYKEMEVLLKIVGEGINVKFFFGTNKDNLQQIGETQDLSNFGDEIAWGFNGTYIGMYATSLGEKSKKKALFDWFEYKNEN</sequence>
<feature type="active site" description="Proton donor" evidence="4">
    <location>
        <position position="213"/>
    </location>
</feature>
<evidence type="ECO:0000256" key="1">
    <source>
        <dbReference type="ARBA" id="ARBA00009865"/>
    </source>
</evidence>
<dbReference type="GO" id="GO:0005975">
    <property type="term" value="P:carbohydrate metabolic process"/>
    <property type="evidence" value="ECO:0007669"/>
    <property type="project" value="InterPro"/>
</dbReference>
<organism evidence="9 10">
    <name type="scientific">Lutibacter agarilyticus</name>
    <dbReference type="NCBI Taxonomy" id="1109740"/>
    <lineage>
        <taxon>Bacteria</taxon>
        <taxon>Pseudomonadati</taxon>
        <taxon>Bacteroidota</taxon>
        <taxon>Flavobacteriia</taxon>
        <taxon>Flavobacteriales</taxon>
        <taxon>Flavobacteriaceae</taxon>
        <taxon>Lutibacter</taxon>
    </lineage>
</organism>
<dbReference type="InterPro" id="IPR041542">
    <property type="entry name" value="GH43_C2"/>
</dbReference>
<feature type="domain" description="Beta-xylosidase C-terminal Concanavalin A-like" evidence="8">
    <location>
        <begin position="353"/>
        <end position="547"/>
    </location>
</feature>
<gene>
    <name evidence="9" type="ORF">SAMN06265371_105113</name>
</gene>
<dbReference type="GO" id="GO:0004553">
    <property type="term" value="F:hydrolase activity, hydrolyzing O-glycosyl compounds"/>
    <property type="evidence" value="ECO:0007669"/>
    <property type="project" value="InterPro"/>
</dbReference>
<dbReference type="Pfam" id="PF04616">
    <property type="entry name" value="Glyco_hydro_43"/>
    <property type="match status" value="1"/>
</dbReference>
<evidence type="ECO:0000256" key="2">
    <source>
        <dbReference type="ARBA" id="ARBA00022801"/>
    </source>
</evidence>
<reference evidence="9 10" key="1">
    <citation type="submission" date="2017-06" db="EMBL/GenBank/DDBJ databases">
        <authorList>
            <person name="Kim H.J."/>
            <person name="Triplett B.A."/>
        </authorList>
    </citation>
    <scope>NUCLEOTIDE SEQUENCE [LARGE SCALE GENOMIC DNA]</scope>
    <source>
        <strain evidence="9 10">DSM 29150</strain>
    </source>
</reference>
<dbReference type="Gene3D" id="2.60.120.200">
    <property type="match status" value="1"/>
</dbReference>
<dbReference type="RefSeq" id="WP_089381618.1">
    <property type="nucleotide sequence ID" value="NZ_FZNT01000005.1"/>
</dbReference>
<dbReference type="PANTHER" id="PTHR42812">
    <property type="entry name" value="BETA-XYLOSIDASE"/>
    <property type="match status" value="1"/>
</dbReference>
<dbReference type="Pfam" id="PF17851">
    <property type="entry name" value="GH43_C2"/>
    <property type="match status" value="1"/>
</dbReference>
<keyword evidence="2 6" id="KW-0378">Hydrolase</keyword>
<dbReference type="SUPFAM" id="SSF49899">
    <property type="entry name" value="Concanavalin A-like lectins/glucanases"/>
    <property type="match status" value="1"/>
</dbReference>
<evidence type="ECO:0000313" key="10">
    <source>
        <dbReference type="Proteomes" id="UP000198384"/>
    </source>
</evidence>
<dbReference type="InterPro" id="IPR013320">
    <property type="entry name" value="ConA-like_dom_sf"/>
</dbReference>
<feature type="active site" description="Proton acceptor" evidence="4">
    <location>
        <position position="42"/>
    </location>
</feature>
<keyword evidence="3 6" id="KW-0326">Glycosidase</keyword>
<comment type="similarity">
    <text evidence="1 6">Belongs to the glycosyl hydrolase 43 family.</text>
</comment>
<dbReference type="OrthoDB" id="9801455at2"/>
<keyword evidence="7" id="KW-0732">Signal</keyword>
<evidence type="ECO:0000256" key="4">
    <source>
        <dbReference type="PIRSR" id="PIRSR606710-1"/>
    </source>
</evidence>
<evidence type="ECO:0000256" key="5">
    <source>
        <dbReference type="PIRSR" id="PIRSR606710-2"/>
    </source>
</evidence>
<name>A0A238XA55_9FLAO</name>
<accession>A0A238XA55</accession>
<dbReference type="InterPro" id="IPR006710">
    <property type="entry name" value="Glyco_hydro_43"/>
</dbReference>
<proteinExistence type="inferred from homology"/>
<dbReference type="SUPFAM" id="SSF75005">
    <property type="entry name" value="Arabinanase/levansucrase/invertase"/>
    <property type="match status" value="1"/>
</dbReference>
<evidence type="ECO:0000313" key="9">
    <source>
        <dbReference type="EMBL" id="SNR55498.1"/>
    </source>
</evidence>
<evidence type="ECO:0000256" key="7">
    <source>
        <dbReference type="SAM" id="SignalP"/>
    </source>
</evidence>
<feature type="chain" id="PRO_5012986290" evidence="7">
    <location>
        <begin position="27"/>
        <end position="550"/>
    </location>
</feature>
<evidence type="ECO:0000259" key="8">
    <source>
        <dbReference type="Pfam" id="PF17851"/>
    </source>
</evidence>
<dbReference type="EMBL" id="FZNT01000005">
    <property type="protein sequence ID" value="SNR55498.1"/>
    <property type="molecule type" value="Genomic_DNA"/>
</dbReference>
<evidence type="ECO:0000256" key="6">
    <source>
        <dbReference type="RuleBase" id="RU361187"/>
    </source>
</evidence>
<keyword evidence="10" id="KW-1185">Reference proteome</keyword>
<dbReference type="PANTHER" id="PTHR42812:SF12">
    <property type="entry name" value="BETA-XYLOSIDASE-RELATED"/>
    <property type="match status" value="1"/>
</dbReference>
<dbReference type="InterPro" id="IPR051795">
    <property type="entry name" value="Glycosyl_Hydrlase_43"/>
</dbReference>
<feature type="site" description="Important for catalytic activity, responsible for pKa modulation of the active site Glu and correct orientation of both the proton donor and substrate" evidence="5">
    <location>
        <position position="150"/>
    </location>
</feature>
<dbReference type="InterPro" id="IPR023296">
    <property type="entry name" value="Glyco_hydro_beta-prop_sf"/>
</dbReference>
<dbReference type="CDD" id="cd18617">
    <property type="entry name" value="GH43_XynB-like"/>
    <property type="match status" value="1"/>
</dbReference>
<protein>
    <submittedName>
        <fullName evidence="9">Alpha-N-arabinofuranosidase</fullName>
    </submittedName>
</protein>
<dbReference type="AlphaFoldDB" id="A0A238XA55"/>